<evidence type="ECO:0000313" key="3">
    <source>
        <dbReference type="Proteomes" id="UP000003374"/>
    </source>
</evidence>
<accession>A4BR35</accession>
<evidence type="ECO:0000256" key="1">
    <source>
        <dbReference type="SAM" id="MobiDB-lite"/>
    </source>
</evidence>
<dbReference type="AlphaFoldDB" id="A4BR35"/>
<proteinExistence type="predicted"/>
<feature type="region of interest" description="Disordered" evidence="1">
    <location>
        <begin position="20"/>
        <end position="52"/>
    </location>
</feature>
<keyword evidence="3" id="KW-1185">Reference proteome</keyword>
<dbReference type="HOGENOM" id="CLU_3082307_0_0_6"/>
<evidence type="ECO:0000313" key="2">
    <source>
        <dbReference type="EMBL" id="EAR22035.1"/>
    </source>
</evidence>
<organism evidence="2 3">
    <name type="scientific">Nitrococcus mobilis Nb-231</name>
    <dbReference type="NCBI Taxonomy" id="314278"/>
    <lineage>
        <taxon>Bacteria</taxon>
        <taxon>Pseudomonadati</taxon>
        <taxon>Pseudomonadota</taxon>
        <taxon>Gammaproteobacteria</taxon>
        <taxon>Chromatiales</taxon>
        <taxon>Ectothiorhodospiraceae</taxon>
        <taxon>Nitrococcus</taxon>
    </lineage>
</organism>
<gene>
    <name evidence="2" type="ORF">NB231_06591</name>
</gene>
<protein>
    <submittedName>
        <fullName evidence="2">Uncharacterized protein</fullName>
    </submittedName>
</protein>
<name>A4BR35_9GAMM</name>
<dbReference type="Proteomes" id="UP000003374">
    <property type="component" value="Unassembled WGS sequence"/>
</dbReference>
<reference evidence="2 3" key="1">
    <citation type="submission" date="2006-02" db="EMBL/GenBank/DDBJ databases">
        <authorList>
            <person name="Waterbury J."/>
            <person name="Ferriera S."/>
            <person name="Johnson J."/>
            <person name="Kravitz S."/>
            <person name="Halpern A."/>
            <person name="Remington K."/>
            <person name="Beeson K."/>
            <person name="Tran B."/>
            <person name="Rogers Y.-H."/>
            <person name="Friedman R."/>
            <person name="Venter J.C."/>
        </authorList>
    </citation>
    <scope>NUCLEOTIDE SEQUENCE [LARGE SCALE GENOMIC DNA]</scope>
    <source>
        <strain evidence="2 3">Nb-231</strain>
    </source>
</reference>
<dbReference type="RefSeq" id="WP_005000696.1">
    <property type="nucleotide sequence ID" value="NZ_CH672427.1"/>
</dbReference>
<sequence>MPERRYREFTALITRLHPEFTARAESAEDGSAVTDGALAETPPAGSHPRPML</sequence>
<dbReference type="EMBL" id="AAOF01000005">
    <property type="protein sequence ID" value="EAR22035.1"/>
    <property type="molecule type" value="Genomic_DNA"/>
</dbReference>
<comment type="caution">
    <text evidence="2">The sequence shown here is derived from an EMBL/GenBank/DDBJ whole genome shotgun (WGS) entry which is preliminary data.</text>
</comment>